<dbReference type="AlphaFoldDB" id="A0A917H7A6"/>
<comment type="caution">
    <text evidence="3">The sequence shown here is derived from an EMBL/GenBank/DDBJ whole genome shotgun (WGS) entry which is preliminary data.</text>
</comment>
<dbReference type="Proteomes" id="UP000647241">
    <property type="component" value="Unassembled WGS sequence"/>
</dbReference>
<evidence type="ECO:0000313" key="3">
    <source>
        <dbReference type="EMBL" id="GGG69745.1"/>
    </source>
</evidence>
<dbReference type="Pfam" id="PF25183">
    <property type="entry name" value="OMP_b-brl_4"/>
    <property type="match status" value="1"/>
</dbReference>
<name>A0A917H7A6_9BACT</name>
<dbReference type="GO" id="GO:0030246">
    <property type="term" value="F:carbohydrate binding"/>
    <property type="evidence" value="ECO:0007669"/>
    <property type="project" value="InterPro"/>
</dbReference>
<sequence>MLRKKCCYLFCLALSVVCVLGLTSTALGQSGSQGTVIVTVTDASGAVIPGADLELVEASTNSLRKAETASDGSHRFVNLTIGVYKLTISKTGYASKVYSSVLVQASQVSSIAAALPVGEVSEVVSVTGTRTPVLQVSSNEIGTVVDMKQIQNLPLEGRDLTSFSTLVAGYNGTFNGLPSNDQGSNIDGVIGNSSRMKFGGNTQPAVSPRLENIEEMSIQTDQLSLNSGFGQSSTQLNFVSKRGSNRFHGSVYEDFRNSGLNANSWFNNAAGVRKNKLILNDFGGNFGGPIFHDKLFFFGSFAMSKQPGSFTASNDVFTAAAQQGNFTYSGGTVNVLNVVSAYNPALPGTVNSQQSAQLAAINDAVSHGAVTATADPNYNQISWNNNSSITNYFPGGRLDYVLSERVRMYLSFLYNKNSQPTSTAANFPGSGFAYQVAGSSAKNYTTSYGLDLIITPRLINQLKLGYLYDNTQYAPGVKPSYATLPTVAWNIGSSSTSACPTCTAGLTMSGQAYPLPITTFYPIMNASDSVTWEKGTHAISFGASWYREQDHYYNPPEGFPNYTLSTTSGLASGDPAANAFNRSNFPGASANDLVEAQQLYAILTGRISNINGQFAKNPHDNTYQTGVGAYNLDEVSSAAGLFAEDSWKVRRDLTLNYGLRWDFVGDQHDLTGAYHSASPGDIYGPSGYGNLFNPGSLTGNMNPLLTAKEHAYAPWKVTPQPAFGFSWNPTVSDGPLGALLGGSSTVIRGGFALRRFTEPYQYYWNQASDFGSFFYQNFSLNPNNTGTTGTFAPGSLLLGQTLPPYAISPATYETTAQQAEFTFISGAPGVNGMDPHIKQPYSESWNFGVQRALGSSRVLEVRYNGNRSIHQWIPINPNEVNVFENGFLAEFKKAQANLAANGGPNAANPSFAGPGMPIITAAFGGSANDSDFSNGQFIQYLVNGDVGSFANTLSGVNGTHPYFCNLVGSKFAPCVTNAGVTTAGAGYPINFFQANPYAAGAQTGYMTAAGYSNYNALQVEFRQASWKGLQFDANYTYSKSLGISTPQSWTGSLNIFTLRNLHRSYGPSQFDLTHVTHIHGTYDLPFGHGKSFLSNNAIADKVVGGWTVGTILTFQTGYPFALTGGNQTFNDYGDGGVTLNGVTPAQLQKSIGVHRIPGQTFVALIDPKYLASATGGGANATYISPNTTPGTIGRVIYLHGPHGFYDDISVTKIVPIRREMNFRIQAELLNAFNHPVFGNSSNEIGAAGSINSSVQSNSFGLGGISNSSRLIELRANVDF</sequence>
<dbReference type="InterPro" id="IPR057601">
    <property type="entry name" value="Oar-like_b-barrel"/>
</dbReference>
<accession>A0A917H7A6</accession>
<feature type="domain" description="TonB-dependent transporter Oar-like beta-barrel" evidence="2">
    <location>
        <begin position="239"/>
        <end position="1255"/>
    </location>
</feature>
<protein>
    <recommendedName>
        <fullName evidence="2">TonB-dependent transporter Oar-like beta-barrel domain-containing protein</fullName>
    </recommendedName>
</protein>
<dbReference type="EMBL" id="BMGT01000001">
    <property type="protein sequence ID" value="GGG69745.1"/>
    <property type="molecule type" value="Genomic_DNA"/>
</dbReference>
<evidence type="ECO:0000256" key="1">
    <source>
        <dbReference type="SAM" id="SignalP"/>
    </source>
</evidence>
<dbReference type="InterPro" id="IPR013784">
    <property type="entry name" value="Carb-bd-like_fold"/>
</dbReference>
<evidence type="ECO:0000313" key="4">
    <source>
        <dbReference type="Proteomes" id="UP000647241"/>
    </source>
</evidence>
<reference evidence="3" key="2">
    <citation type="submission" date="2020-09" db="EMBL/GenBank/DDBJ databases">
        <authorList>
            <person name="Sun Q."/>
            <person name="Zhou Y."/>
        </authorList>
    </citation>
    <scope>NUCLEOTIDE SEQUENCE</scope>
    <source>
        <strain evidence="3">CGMCC 1.12997</strain>
    </source>
</reference>
<gene>
    <name evidence="3" type="ORF">GCM10011585_09800</name>
</gene>
<dbReference type="SUPFAM" id="SSF49452">
    <property type="entry name" value="Starch-binding domain-like"/>
    <property type="match status" value="1"/>
</dbReference>
<dbReference type="Pfam" id="PF13620">
    <property type="entry name" value="CarboxypepD_reg"/>
    <property type="match status" value="1"/>
</dbReference>
<evidence type="ECO:0000259" key="2">
    <source>
        <dbReference type="Pfam" id="PF25183"/>
    </source>
</evidence>
<dbReference type="Gene3D" id="2.60.40.1120">
    <property type="entry name" value="Carboxypeptidase-like, regulatory domain"/>
    <property type="match status" value="1"/>
</dbReference>
<feature type="signal peptide" evidence="1">
    <location>
        <begin position="1"/>
        <end position="28"/>
    </location>
</feature>
<keyword evidence="4" id="KW-1185">Reference proteome</keyword>
<organism evidence="3 4">
    <name type="scientific">Edaphobacter dinghuensis</name>
    <dbReference type="NCBI Taxonomy" id="1560005"/>
    <lineage>
        <taxon>Bacteria</taxon>
        <taxon>Pseudomonadati</taxon>
        <taxon>Acidobacteriota</taxon>
        <taxon>Terriglobia</taxon>
        <taxon>Terriglobales</taxon>
        <taxon>Acidobacteriaceae</taxon>
        <taxon>Edaphobacter</taxon>
    </lineage>
</organism>
<feature type="chain" id="PRO_5037321701" description="TonB-dependent transporter Oar-like beta-barrel domain-containing protein" evidence="1">
    <location>
        <begin position="29"/>
        <end position="1279"/>
    </location>
</feature>
<proteinExistence type="predicted"/>
<dbReference type="SUPFAM" id="SSF56935">
    <property type="entry name" value="Porins"/>
    <property type="match status" value="1"/>
</dbReference>
<reference evidence="3" key="1">
    <citation type="journal article" date="2014" name="Int. J. Syst. Evol. Microbiol.">
        <title>Complete genome sequence of Corynebacterium casei LMG S-19264T (=DSM 44701T), isolated from a smear-ripened cheese.</title>
        <authorList>
            <consortium name="US DOE Joint Genome Institute (JGI-PGF)"/>
            <person name="Walter F."/>
            <person name="Albersmeier A."/>
            <person name="Kalinowski J."/>
            <person name="Ruckert C."/>
        </authorList>
    </citation>
    <scope>NUCLEOTIDE SEQUENCE</scope>
    <source>
        <strain evidence="3">CGMCC 1.12997</strain>
    </source>
</reference>
<keyword evidence="1" id="KW-0732">Signal</keyword>